<sequence length="136" mass="14979">MRRLHVLIHQVRPSHQILLHQAFNALGVFDVRLHDQLSATKASLAQASALDVLVLDHGMPRRTGQALIDHLERVSEPRPLLFVGQADEKGPDLAREARKRGLRVIAELPWPLSTSVLDAALKRLKSSPDDGVGRAG</sequence>
<protein>
    <submittedName>
        <fullName evidence="1">Response regulator</fullName>
    </submittedName>
</protein>
<dbReference type="SUPFAM" id="SSF52172">
    <property type="entry name" value="CheY-like"/>
    <property type="match status" value="1"/>
</dbReference>
<dbReference type="Proteomes" id="UP001183127">
    <property type="component" value="Chromosome"/>
</dbReference>
<dbReference type="Gene3D" id="3.40.50.2300">
    <property type="match status" value="1"/>
</dbReference>
<evidence type="ECO:0000313" key="2">
    <source>
        <dbReference type="Proteomes" id="UP001183127"/>
    </source>
</evidence>
<dbReference type="EMBL" id="CP132921">
    <property type="protein sequence ID" value="WMW07334.1"/>
    <property type="molecule type" value="Genomic_DNA"/>
</dbReference>
<reference evidence="1 2" key="1">
    <citation type="submission" date="2023-08" db="EMBL/GenBank/DDBJ databases">
        <title>Complete Genome Sequence of Pseudomonas entomophila TVIN A01.</title>
        <authorList>
            <person name="Shelke T."/>
            <person name="Mahar N.S."/>
            <person name="Gupta I."/>
            <person name="Gupta V."/>
        </authorList>
    </citation>
    <scope>NUCLEOTIDE SEQUENCE [LARGE SCALE GENOMIC DNA]</scope>
    <source>
        <strain evidence="1 2">TVIN-A01</strain>
    </source>
</reference>
<name>A0ABY9QVF5_9PSED</name>
<dbReference type="GeneID" id="32807255"/>
<proteinExistence type="predicted"/>
<dbReference type="InterPro" id="IPR011006">
    <property type="entry name" value="CheY-like_superfamily"/>
</dbReference>
<organism evidence="1 2">
    <name type="scientific">Pseudomonas entomophila</name>
    <dbReference type="NCBI Taxonomy" id="312306"/>
    <lineage>
        <taxon>Bacteria</taxon>
        <taxon>Pseudomonadati</taxon>
        <taxon>Pseudomonadota</taxon>
        <taxon>Gammaproteobacteria</taxon>
        <taxon>Pseudomonadales</taxon>
        <taxon>Pseudomonadaceae</taxon>
        <taxon>Pseudomonas</taxon>
    </lineage>
</organism>
<evidence type="ECO:0000313" key="1">
    <source>
        <dbReference type="EMBL" id="WMW07334.1"/>
    </source>
</evidence>
<accession>A0ABY9QVF5</accession>
<keyword evidence="2" id="KW-1185">Reference proteome</keyword>
<gene>
    <name evidence="1" type="ORF">RAH46_08325</name>
</gene>
<dbReference type="RefSeq" id="WP_011535308.1">
    <property type="nucleotide sequence ID" value="NZ_CP132921.1"/>
</dbReference>